<dbReference type="PANTHER" id="PTHR11129">
    <property type="entry name" value="PROTEIN FARNESYLTRANSFERASE ALPHA SUBUNIT/RAB GERANYLGERANYL TRANSFERASE ALPHA SUBUNIT"/>
    <property type="match status" value="1"/>
</dbReference>
<dbReference type="Pfam" id="PF01239">
    <property type="entry name" value="PPTA"/>
    <property type="match status" value="3"/>
</dbReference>
<evidence type="ECO:0000256" key="1">
    <source>
        <dbReference type="ARBA" id="ARBA00006734"/>
    </source>
</evidence>
<keyword evidence="4" id="KW-0677">Repeat</keyword>
<protein>
    <submittedName>
        <fullName evidence="6">Protein prenyltransferase alpha subunit repeat-containing protein 1-like</fullName>
    </submittedName>
</protein>
<evidence type="ECO:0000256" key="4">
    <source>
        <dbReference type="ARBA" id="ARBA00022737"/>
    </source>
</evidence>
<feature type="non-terminal residue" evidence="6">
    <location>
        <position position="1"/>
    </location>
</feature>
<keyword evidence="5" id="KW-1185">Reference proteome</keyword>
<keyword evidence="3" id="KW-0808">Transferase</keyword>
<keyword evidence="2" id="KW-0637">Prenyltransferase</keyword>
<name>A0ABM1THV7_LIMPO</name>
<evidence type="ECO:0000256" key="2">
    <source>
        <dbReference type="ARBA" id="ARBA00022602"/>
    </source>
</evidence>
<dbReference type="GeneID" id="106471133"/>
<dbReference type="SUPFAM" id="SSF48439">
    <property type="entry name" value="Protein prenylyltransferase"/>
    <property type="match status" value="1"/>
</dbReference>
<organism evidence="5 6">
    <name type="scientific">Limulus polyphemus</name>
    <name type="common">Atlantic horseshoe crab</name>
    <dbReference type="NCBI Taxonomy" id="6850"/>
    <lineage>
        <taxon>Eukaryota</taxon>
        <taxon>Metazoa</taxon>
        <taxon>Ecdysozoa</taxon>
        <taxon>Arthropoda</taxon>
        <taxon>Chelicerata</taxon>
        <taxon>Merostomata</taxon>
        <taxon>Xiphosura</taxon>
        <taxon>Limulidae</taxon>
        <taxon>Limulus</taxon>
    </lineage>
</organism>
<sequence>SPNSDEFDIVPVSDPVINKCPIIHIEHKVALESWCVKHLYVYCYSSLMCWRKGQQEAGPYPQTQSSCCSGPKPCCCLTLTYRLLGILDRRWLLLKLKPTDQNPMPRNVIDSEFDLCQEAASRYPCNYYAWSHRAWVVQHLVKDITQVVLNDLQKTEDWVCCHVSDHSGFHYRQFLIGHLCRHLLSVEGIGHSSVRSSPRSPFTEVTGVGCSSHPLVCQLLGKEMKLTSDLIQRYPGHETLWYHRRCILSLVAQHQNINLLQPFFKRELYSKCSKKSRIELAHELCDKFPCNCESERQFVLGCLQQDSNNNWQKYLIKKHTQWLDGVLGWFFPISMQ</sequence>
<gene>
    <name evidence="6" type="primary">LOC106471133</name>
</gene>
<dbReference type="Proteomes" id="UP000694941">
    <property type="component" value="Unplaced"/>
</dbReference>
<dbReference type="PANTHER" id="PTHR11129:SF3">
    <property type="entry name" value="PROTEIN PRENYLTRANSFERASE ALPHA SUBUNIT REPEAT-CONTAINING PROTEIN 1"/>
    <property type="match status" value="1"/>
</dbReference>
<accession>A0ABM1THV7</accession>
<dbReference type="PROSITE" id="PS51147">
    <property type="entry name" value="PFTA"/>
    <property type="match status" value="2"/>
</dbReference>
<comment type="similarity">
    <text evidence="1">Belongs to the protein prenyltransferase subunit alpha family.</text>
</comment>
<evidence type="ECO:0000313" key="6">
    <source>
        <dbReference type="RefSeq" id="XP_022255463.1"/>
    </source>
</evidence>
<dbReference type="Gene3D" id="1.25.40.120">
    <property type="entry name" value="Protein prenylyltransferase"/>
    <property type="match status" value="1"/>
</dbReference>
<dbReference type="InterPro" id="IPR002088">
    <property type="entry name" value="Prenyl_trans_a"/>
</dbReference>
<reference evidence="6" key="1">
    <citation type="submission" date="2025-08" db="UniProtKB">
        <authorList>
            <consortium name="RefSeq"/>
        </authorList>
    </citation>
    <scope>IDENTIFICATION</scope>
    <source>
        <tissue evidence="6">Muscle</tissue>
    </source>
</reference>
<proteinExistence type="inferred from homology"/>
<evidence type="ECO:0000313" key="5">
    <source>
        <dbReference type="Proteomes" id="UP000694941"/>
    </source>
</evidence>
<evidence type="ECO:0000256" key="3">
    <source>
        <dbReference type="ARBA" id="ARBA00022679"/>
    </source>
</evidence>
<dbReference type="RefSeq" id="XP_022255463.1">
    <property type="nucleotide sequence ID" value="XM_022399755.1"/>
</dbReference>